<keyword evidence="1" id="KW-0472">Membrane</keyword>
<reference evidence="2 3" key="1">
    <citation type="submission" date="2014-09" db="EMBL/GenBank/DDBJ databases">
        <authorList>
            <person name="Martin A.A."/>
        </authorList>
    </citation>
    <scope>NUCLEOTIDE SEQUENCE</scope>
    <source>
        <strain evidence="3">ED321</strain>
        <strain evidence="2">ED321 Heterogonic</strain>
    </source>
</reference>
<feature type="transmembrane region" description="Helical" evidence="1">
    <location>
        <begin position="170"/>
        <end position="192"/>
    </location>
</feature>
<dbReference type="WormBase" id="SRAE_1000293600">
    <property type="protein sequence ID" value="SRP00963"/>
    <property type="gene ID" value="WBGene00259553"/>
</dbReference>
<feature type="transmembrane region" description="Helical" evidence="1">
    <location>
        <begin position="118"/>
        <end position="141"/>
    </location>
</feature>
<dbReference type="Proteomes" id="UP000035682">
    <property type="component" value="Unplaced"/>
</dbReference>
<dbReference type="GeneID" id="36377048"/>
<evidence type="ECO:0000313" key="5">
    <source>
        <dbReference type="WormBase" id="SRAE_1000293600"/>
    </source>
</evidence>
<dbReference type="CTD" id="36377048"/>
<evidence type="ECO:0000313" key="3">
    <source>
        <dbReference type="Proteomes" id="UP000035682"/>
    </source>
</evidence>
<keyword evidence="1" id="KW-0812">Transmembrane</keyword>
<dbReference type="AlphaFoldDB" id="A0A090L989"/>
<protein>
    <submittedName>
        <fullName evidence="2 4">Uncharacterized protein</fullName>
    </submittedName>
</protein>
<reference evidence="4" key="2">
    <citation type="submission" date="2020-12" db="UniProtKB">
        <authorList>
            <consortium name="WormBaseParasite"/>
        </authorList>
    </citation>
    <scope>IDENTIFICATION</scope>
</reference>
<evidence type="ECO:0000313" key="4">
    <source>
        <dbReference type="WBParaSite" id="SRAE_1000293600.1"/>
    </source>
</evidence>
<gene>
    <name evidence="2 4 5" type="ORF">SRAE_1000293600</name>
</gene>
<keyword evidence="1" id="KW-1133">Transmembrane helix</keyword>
<feature type="transmembrane region" description="Helical" evidence="1">
    <location>
        <begin position="63"/>
        <end position="82"/>
    </location>
</feature>
<dbReference type="RefSeq" id="XP_024503884.1">
    <property type="nucleotide sequence ID" value="XM_024650070.1"/>
</dbReference>
<proteinExistence type="predicted"/>
<evidence type="ECO:0000313" key="2">
    <source>
        <dbReference type="EMBL" id="CEF64683.1"/>
    </source>
</evidence>
<evidence type="ECO:0000256" key="1">
    <source>
        <dbReference type="SAM" id="Phobius"/>
    </source>
</evidence>
<dbReference type="EMBL" id="LN609528">
    <property type="protein sequence ID" value="CEF64683.1"/>
    <property type="molecule type" value="Genomic_DNA"/>
</dbReference>
<keyword evidence="3" id="KW-1185">Reference proteome</keyword>
<dbReference type="WBParaSite" id="SRAE_1000293600.1">
    <property type="protein sequence ID" value="SRAE_1000293600.1"/>
    <property type="gene ID" value="WBGene00259553"/>
</dbReference>
<name>A0A090L989_STRRB</name>
<sequence>MITKTENCFVLQGQYTRKDGKEVIINATKNWLVLIEAESGTKFVYTMPANDNKVENYIVKIRFWFFLFLIVSTNIFFILGLYCLSEKNMDYIINGTYDDETFNYYQFKIPKPDELFMIFYNISIFLSNLNLMSLFFLVLVYQIQNISIKQKYFKTLCDWIIKCNIMFLSINPYIIALIAYIICLSMIVYMFFFGITTWVLLGLAMLYITITAIGFKIKINLMKNPLI</sequence>
<organism evidence="2">
    <name type="scientific">Strongyloides ratti</name>
    <name type="common">Parasitic roundworm</name>
    <dbReference type="NCBI Taxonomy" id="34506"/>
    <lineage>
        <taxon>Eukaryota</taxon>
        <taxon>Metazoa</taxon>
        <taxon>Ecdysozoa</taxon>
        <taxon>Nematoda</taxon>
        <taxon>Chromadorea</taxon>
        <taxon>Rhabditida</taxon>
        <taxon>Tylenchina</taxon>
        <taxon>Panagrolaimomorpha</taxon>
        <taxon>Strongyloidoidea</taxon>
        <taxon>Strongyloididae</taxon>
        <taxon>Strongyloides</taxon>
    </lineage>
</organism>
<accession>A0A090L989</accession>